<dbReference type="InterPro" id="IPR039425">
    <property type="entry name" value="RNA_pol_sigma-70-like"/>
</dbReference>
<dbReference type="Gene3D" id="1.10.1740.10">
    <property type="match status" value="1"/>
</dbReference>
<evidence type="ECO:0000256" key="3">
    <source>
        <dbReference type="ARBA" id="ARBA00023082"/>
    </source>
</evidence>
<dbReference type="CDD" id="cd06171">
    <property type="entry name" value="Sigma70_r4"/>
    <property type="match status" value="1"/>
</dbReference>
<comment type="caution">
    <text evidence="7">The sequence shown here is derived from an EMBL/GenBank/DDBJ whole genome shotgun (WGS) entry which is preliminary data.</text>
</comment>
<dbReference type="SUPFAM" id="SSF88946">
    <property type="entry name" value="Sigma2 domain of RNA polymerase sigma factors"/>
    <property type="match status" value="1"/>
</dbReference>
<protein>
    <submittedName>
        <fullName evidence="7">RNA polymerase sigma-70 factor (ECF subfamily)</fullName>
    </submittedName>
</protein>
<keyword evidence="2" id="KW-0805">Transcription regulation</keyword>
<name>A0ABS4CW24_9BACI</name>
<dbReference type="InterPro" id="IPR013325">
    <property type="entry name" value="RNA_pol_sigma_r2"/>
</dbReference>
<dbReference type="InterPro" id="IPR013324">
    <property type="entry name" value="RNA_pol_sigma_r3/r4-like"/>
</dbReference>
<dbReference type="PANTHER" id="PTHR43133">
    <property type="entry name" value="RNA POLYMERASE ECF-TYPE SIGMA FACTO"/>
    <property type="match status" value="1"/>
</dbReference>
<reference evidence="7 8" key="1">
    <citation type="submission" date="2021-01" db="EMBL/GenBank/DDBJ databases">
        <title>Genomic Encyclopedia of Type Strains, Phase IV (KMG-IV): sequencing the most valuable type-strain genomes for metagenomic binning, comparative biology and taxonomic classification.</title>
        <authorList>
            <person name="Goeker M."/>
        </authorList>
    </citation>
    <scope>NUCLEOTIDE SEQUENCE [LARGE SCALE GENOMIC DNA]</scope>
    <source>
        <strain evidence="7 8">DSM 103394</strain>
    </source>
</reference>
<evidence type="ECO:0000256" key="4">
    <source>
        <dbReference type="ARBA" id="ARBA00023163"/>
    </source>
</evidence>
<dbReference type="NCBIfam" id="TIGR02937">
    <property type="entry name" value="sigma70-ECF"/>
    <property type="match status" value="1"/>
</dbReference>
<dbReference type="Proteomes" id="UP000674416">
    <property type="component" value="Unassembled WGS sequence"/>
</dbReference>
<dbReference type="PANTHER" id="PTHR43133:SF60">
    <property type="entry name" value="RNA POLYMERASE SIGMA FACTOR SIGV"/>
    <property type="match status" value="1"/>
</dbReference>
<dbReference type="Pfam" id="PF04542">
    <property type="entry name" value="Sigma70_r2"/>
    <property type="match status" value="1"/>
</dbReference>
<evidence type="ECO:0000313" key="8">
    <source>
        <dbReference type="Proteomes" id="UP000674416"/>
    </source>
</evidence>
<dbReference type="InterPro" id="IPR007627">
    <property type="entry name" value="RNA_pol_sigma70_r2"/>
</dbReference>
<evidence type="ECO:0000256" key="1">
    <source>
        <dbReference type="ARBA" id="ARBA00010641"/>
    </source>
</evidence>
<keyword evidence="4" id="KW-0804">Transcription</keyword>
<proteinExistence type="inferred from homology"/>
<dbReference type="RefSeq" id="WP_053604232.1">
    <property type="nucleotide sequence ID" value="NZ_JAFDST010000002.1"/>
</dbReference>
<dbReference type="Gene3D" id="1.10.10.10">
    <property type="entry name" value="Winged helix-like DNA-binding domain superfamily/Winged helix DNA-binding domain"/>
    <property type="match status" value="1"/>
</dbReference>
<accession>A0ABS4CW24</accession>
<keyword evidence="8" id="KW-1185">Reference proteome</keyword>
<keyword evidence="3" id="KW-0731">Sigma factor</keyword>
<dbReference type="InterPro" id="IPR014284">
    <property type="entry name" value="RNA_pol_sigma-70_dom"/>
</dbReference>
<dbReference type="InterPro" id="IPR013249">
    <property type="entry name" value="RNA_pol_sigma70_r4_t2"/>
</dbReference>
<feature type="domain" description="RNA polymerase sigma-70 region 2" evidence="5">
    <location>
        <begin position="19"/>
        <end position="80"/>
    </location>
</feature>
<dbReference type="SUPFAM" id="SSF88659">
    <property type="entry name" value="Sigma3 and sigma4 domains of RNA polymerase sigma factors"/>
    <property type="match status" value="1"/>
</dbReference>
<evidence type="ECO:0000259" key="6">
    <source>
        <dbReference type="Pfam" id="PF08281"/>
    </source>
</evidence>
<dbReference type="InterPro" id="IPR036388">
    <property type="entry name" value="WH-like_DNA-bd_sf"/>
</dbReference>
<feature type="domain" description="RNA polymerase sigma factor 70 region 4 type 2" evidence="6">
    <location>
        <begin position="115"/>
        <end position="167"/>
    </location>
</feature>
<evidence type="ECO:0000313" key="7">
    <source>
        <dbReference type="EMBL" id="MBP1081326.1"/>
    </source>
</evidence>
<gene>
    <name evidence="7" type="ORF">JOC74_001819</name>
</gene>
<evidence type="ECO:0000259" key="5">
    <source>
        <dbReference type="Pfam" id="PF04542"/>
    </source>
</evidence>
<dbReference type="EMBL" id="JAFDST010000002">
    <property type="protein sequence ID" value="MBP1081326.1"/>
    <property type="molecule type" value="Genomic_DNA"/>
</dbReference>
<organism evidence="7 8">
    <name type="scientific">Bacillus capparidis</name>
    <dbReference type="NCBI Taxonomy" id="1840411"/>
    <lineage>
        <taxon>Bacteria</taxon>
        <taxon>Bacillati</taxon>
        <taxon>Bacillota</taxon>
        <taxon>Bacilli</taxon>
        <taxon>Bacillales</taxon>
        <taxon>Bacillaceae</taxon>
        <taxon>Bacillus</taxon>
    </lineage>
</organism>
<comment type="similarity">
    <text evidence="1">Belongs to the sigma-70 factor family. ECF subfamily.</text>
</comment>
<sequence length="176" mass="20802">MGTPMKEYDKDQELEEIMHAYGDELVRLAYTYVKDADTAKEVVQNVFVTVYSKLHTFRKESSLKTWLYRITINKSKDYLKSWYVKNKESLASSHFEALQLSPSAESIVMNEQHALQVRQALFRLPKKYRTPVYLYYYEDFSVIEIAEILRTSTNTIKTRLRRGREKLKDLLQGVIE</sequence>
<evidence type="ECO:0000256" key="2">
    <source>
        <dbReference type="ARBA" id="ARBA00023015"/>
    </source>
</evidence>
<dbReference type="Pfam" id="PF08281">
    <property type="entry name" value="Sigma70_r4_2"/>
    <property type="match status" value="1"/>
</dbReference>